<evidence type="ECO:0000313" key="1">
    <source>
        <dbReference type="EMBL" id="EEY59494.1"/>
    </source>
</evidence>
<gene>
    <name evidence="1" type="ORF">PITG_22340</name>
</gene>
<reference evidence="2" key="1">
    <citation type="journal article" date="2009" name="Nature">
        <title>Genome sequence and analysis of the Irish potato famine pathogen Phytophthora infestans.</title>
        <authorList>
            <consortium name="The Broad Institute Genome Sequencing Platform"/>
            <person name="Haas B.J."/>
            <person name="Kamoun S."/>
            <person name="Zody M.C."/>
            <person name="Jiang R.H."/>
            <person name="Handsaker R.E."/>
            <person name="Cano L.M."/>
            <person name="Grabherr M."/>
            <person name="Kodira C.D."/>
            <person name="Raffaele S."/>
            <person name="Torto-Alalibo T."/>
            <person name="Bozkurt T.O."/>
            <person name="Ah-Fong A.M."/>
            <person name="Alvarado L."/>
            <person name="Anderson V.L."/>
            <person name="Armstrong M.R."/>
            <person name="Avrova A."/>
            <person name="Baxter L."/>
            <person name="Beynon J."/>
            <person name="Boevink P.C."/>
            <person name="Bollmann S.R."/>
            <person name="Bos J.I."/>
            <person name="Bulone V."/>
            <person name="Cai G."/>
            <person name="Cakir C."/>
            <person name="Carrington J.C."/>
            <person name="Chawner M."/>
            <person name="Conti L."/>
            <person name="Costanzo S."/>
            <person name="Ewan R."/>
            <person name="Fahlgren N."/>
            <person name="Fischbach M.A."/>
            <person name="Fugelstad J."/>
            <person name="Gilroy E.M."/>
            <person name="Gnerre S."/>
            <person name="Green P.J."/>
            <person name="Grenville-Briggs L.J."/>
            <person name="Griffith J."/>
            <person name="Grunwald N.J."/>
            <person name="Horn K."/>
            <person name="Horner N.R."/>
            <person name="Hu C.H."/>
            <person name="Huitema E."/>
            <person name="Jeong D.H."/>
            <person name="Jones A.M."/>
            <person name="Jones J.D."/>
            <person name="Jones R.W."/>
            <person name="Karlsson E.K."/>
            <person name="Kunjeti S.G."/>
            <person name="Lamour K."/>
            <person name="Liu Z."/>
            <person name="Ma L."/>
            <person name="Maclean D."/>
            <person name="Chibucos M.C."/>
            <person name="McDonald H."/>
            <person name="McWalters J."/>
            <person name="Meijer H.J."/>
            <person name="Morgan W."/>
            <person name="Morris P.F."/>
            <person name="Munro C.A."/>
            <person name="O'Neill K."/>
            <person name="Ospina-Giraldo M."/>
            <person name="Pinzon A."/>
            <person name="Pritchard L."/>
            <person name="Ramsahoye B."/>
            <person name="Ren Q."/>
            <person name="Restrepo S."/>
            <person name="Roy S."/>
            <person name="Sadanandom A."/>
            <person name="Savidor A."/>
            <person name="Schornack S."/>
            <person name="Schwartz D.C."/>
            <person name="Schumann U.D."/>
            <person name="Schwessinger B."/>
            <person name="Seyer L."/>
            <person name="Sharpe T."/>
            <person name="Silvar C."/>
            <person name="Song J."/>
            <person name="Studholme D.J."/>
            <person name="Sykes S."/>
            <person name="Thines M."/>
            <person name="van de Vondervoort P.J."/>
            <person name="Phuntumart V."/>
            <person name="Wawra S."/>
            <person name="Weide R."/>
            <person name="Win J."/>
            <person name="Young C."/>
            <person name="Zhou S."/>
            <person name="Fry W."/>
            <person name="Meyers B.C."/>
            <person name="van West P."/>
            <person name="Ristaino J."/>
            <person name="Govers F."/>
            <person name="Birch P.R."/>
            <person name="Whisson S.C."/>
            <person name="Judelson H.S."/>
            <person name="Nusbaum C."/>
        </authorList>
    </citation>
    <scope>NUCLEOTIDE SEQUENCE [LARGE SCALE GENOMIC DNA]</scope>
    <source>
        <strain evidence="2">T30-4</strain>
    </source>
</reference>
<dbReference type="HOGENOM" id="CLU_127365_0_0_1"/>
<proteinExistence type="predicted"/>
<keyword evidence="2" id="KW-1185">Reference proteome</keyword>
<evidence type="ECO:0000313" key="2">
    <source>
        <dbReference type="Proteomes" id="UP000006643"/>
    </source>
</evidence>
<protein>
    <submittedName>
        <fullName evidence="1">Uncharacterized protein</fullName>
    </submittedName>
</protein>
<dbReference type="Proteomes" id="UP000006643">
    <property type="component" value="Unassembled WGS sequence"/>
</dbReference>
<dbReference type="GeneID" id="9468368"/>
<dbReference type="OrthoDB" id="110295at2759"/>
<dbReference type="EMBL" id="GG689927">
    <property type="protein sequence ID" value="EEY59494.1"/>
    <property type="molecule type" value="Genomic_DNA"/>
</dbReference>
<dbReference type="eggNOG" id="ENOG502RGTQ">
    <property type="taxonomic scope" value="Eukaryota"/>
</dbReference>
<dbReference type="AlphaFoldDB" id="D0RM60"/>
<dbReference type="KEGG" id="pif:PITG_22340"/>
<dbReference type="InParanoid" id="D0RM60"/>
<dbReference type="VEuPathDB" id="FungiDB:PITG_22340"/>
<dbReference type="RefSeq" id="XP_002909870.1">
    <property type="nucleotide sequence ID" value="XM_002909824.1"/>
</dbReference>
<organism evidence="1 2">
    <name type="scientific">Phytophthora infestans (strain T30-4)</name>
    <name type="common">Potato late blight agent</name>
    <dbReference type="NCBI Taxonomy" id="403677"/>
    <lineage>
        <taxon>Eukaryota</taxon>
        <taxon>Sar</taxon>
        <taxon>Stramenopiles</taxon>
        <taxon>Oomycota</taxon>
        <taxon>Peronosporomycetes</taxon>
        <taxon>Peronosporales</taxon>
        <taxon>Peronosporaceae</taxon>
        <taxon>Phytophthora</taxon>
    </lineage>
</organism>
<sequence length="97" mass="10922">MGTKKQRGYPIKEKLAAVDLVERIGLTAAVEKLGHPHGTVHGWWVGRATVRVYEGNKLDKTTKGQGRMIAFIQENYPDWIEAYAENKKSDPKTRAQS</sequence>
<accession>D0RM60</accession>
<name>D0RM60_PHYIT</name>